<accession>A0A3A6TJ77</accession>
<evidence type="ECO:0000313" key="5">
    <source>
        <dbReference type="Proteomes" id="UP000273022"/>
    </source>
</evidence>
<protein>
    <recommendedName>
        <fullName evidence="3">Toxin</fullName>
    </recommendedName>
</protein>
<comment type="similarity">
    <text evidence="1 3">Belongs to the RelE toxin family.</text>
</comment>
<dbReference type="PANTHER" id="PTHR33755:SF9">
    <property type="entry name" value="TOXIN PARE1"/>
    <property type="match status" value="1"/>
</dbReference>
<gene>
    <name evidence="4" type="ORF">D5R81_18975</name>
</gene>
<evidence type="ECO:0000256" key="1">
    <source>
        <dbReference type="ARBA" id="ARBA00006226"/>
    </source>
</evidence>
<dbReference type="Proteomes" id="UP000273022">
    <property type="component" value="Unassembled WGS sequence"/>
</dbReference>
<dbReference type="InterPro" id="IPR007712">
    <property type="entry name" value="RelE/ParE_toxin"/>
</dbReference>
<proteinExistence type="inferred from homology"/>
<dbReference type="OrthoDB" id="516834at2"/>
<name>A0A3A6TJ77_9GAMM</name>
<dbReference type="InterPro" id="IPR028344">
    <property type="entry name" value="ParE1/4"/>
</dbReference>
<dbReference type="EMBL" id="QYYH01000202">
    <property type="protein sequence ID" value="RJY04925.1"/>
    <property type="molecule type" value="Genomic_DNA"/>
</dbReference>
<dbReference type="InterPro" id="IPR051803">
    <property type="entry name" value="TA_system_RelE-like_toxin"/>
</dbReference>
<keyword evidence="5" id="KW-1185">Reference proteome</keyword>
<evidence type="ECO:0000313" key="4">
    <source>
        <dbReference type="EMBL" id="RJY04925.1"/>
    </source>
</evidence>
<evidence type="ECO:0000256" key="3">
    <source>
        <dbReference type="PIRNR" id="PIRNR029218"/>
    </source>
</evidence>
<dbReference type="PIRSF" id="PIRSF029218">
    <property type="entry name" value="ParE"/>
    <property type="match status" value="1"/>
</dbReference>
<reference evidence="4 5" key="1">
    <citation type="submission" date="2018-09" db="EMBL/GenBank/DDBJ databases">
        <title>Phylogeny of the Shewanellaceae, and recommendation for two new genera, Pseudoshewanella and Parashewanella.</title>
        <authorList>
            <person name="Wang G."/>
        </authorList>
    </citation>
    <scope>NUCLEOTIDE SEQUENCE [LARGE SCALE GENOMIC DNA]</scope>
    <source>
        <strain evidence="4 5">KCTC 22492</strain>
    </source>
</reference>
<keyword evidence="2" id="KW-1277">Toxin-antitoxin system</keyword>
<sequence length="99" mass="11639">MTALNLVLSPIAKVDIQDIYRYGLLNWGSKVATVYIDTLKSHLYSLTEQPFMGVERSILLPNIRSFPSEKHMIFYRVESEKIEIIRILHERQDPQRHIL</sequence>
<dbReference type="RefSeq" id="WP_121855152.1">
    <property type="nucleotide sequence ID" value="NZ_CP037952.1"/>
</dbReference>
<evidence type="ECO:0000256" key="2">
    <source>
        <dbReference type="ARBA" id="ARBA00022649"/>
    </source>
</evidence>
<organism evidence="4 5">
    <name type="scientific">Parashewanella spongiae</name>
    <dbReference type="NCBI Taxonomy" id="342950"/>
    <lineage>
        <taxon>Bacteria</taxon>
        <taxon>Pseudomonadati</taxon>
        <taxon>Pseudomonadota</taxon>
        <taxon>Gammaproteobacteria</taxon>
        <taxon>Alteromonadales</taxon>
        <taxon>Shewanellaceae</taxon>
        <taxon>Parashewanella</taxon>
    </lineage>
</organism>
<dbReference type="Gene3D" id="3.30.2310.20">
    <property type="entry name" value="RelE-like"/>
    <property type="match status" value="1"/>
</dbReference>
<dbReference type="PANTHER" id="PTHR33755">
    <property type="entry name" value="TOXIN PARE1-RELATED"/>
    <property type="match status" value="1"/>
</dbReference>
<dbReference type="AlphaFoldDB" id="A0A3A6TJ77"/>
<comment type="caution">
    <text evidence="4">The sequence shown here is derived from an EMBL/GenBank/DDBJ whole genome shotgun (WGS) entry which is preliminary data.</text>
</comment>
<dbReference type="InterPro" id="IPR035093">
    <property type="entry name" value="RelE/ParE_toxin_dom_sf"/>
</dbReference>
<dbReference type="Pfam" id="PF05016">
    <property type="entry name" value="ParE_toxin"/>
    <property type="match status" value="1"/>
</dbReference>